<sequence length="56" mass="6429">MQTVQNQLIHVPRQLLSGRSIDKSGKSYKINLLVFVTQKWGKVLIALHEMLMTATY</sequence>
<dbReference type="EMBL" id="GGEC01039264">
    <property type="protein sequence ID" value="MBX19748.1"/>
    <property type="molecule type" value="Transcribed_RNA"/>
</dbReference>
<reference evidence="1" key="1">
    <citation type="submission" date="2018-02" db="EMBL/GenBank/DDBJ databases">
        <title>Rhizophora mucronata_Transcriptome.</title>
        <authorList>
            <person name="Meera S.P."/>
            <person name="Sreeshan A."/>
            <person name="Augustine A."/>
        </authorList>
    </citation>
    <scope>NUCLEOTIDE SEQUENCE</scope>
    <source>
        <tissue evidence="1">Leaf</tissue>
    </source>
</reference>
<protein>
    <submittedName>
        <fullName evidence="1">Uncharacterized protein</fullName>
    </submittedName>
</protein>
<proteinExistence type="predicted"/>
<accession>A0A2P2LP51</accession>
<organism evidence="1">
    <name type="scientific">Rhizophora mucronata</name>
    <name type="common">Asiatic mangrove</name>
    <dbReference type="NCBI Taxonomy" id="61149"/>
    <lineage>
        <taxon>Eukaryota</taxon>
        <taxon>Viridiplantae</taxon>
        <taxon>Streptophyta</taxon>
        <taxon>Embryophyta</taxon>
        <taxon>Tracheophyta</taxon>
        <taxon>Spermatophyta</taxon>
        <taxon>Magnoliopsida</taxon>
        <taxon>eudicotyledons</taxon>
        <taxon>Gunneridae</taxon>
        <taxon>Pentapetalae</taxon>
        <taxon>rosids</taxon>
        <taxon>fabids</taxon>
        <taxon>Malpighiales</taxon>
        <taxon>Rhizophoraceae</taxon>
        <taxon>Rhizophora</taxon>
    </lineage>
</organism>
<dbReference type="AlphaFoldDB" id="A0A2P2LP51"/>
<name>A0A2P2LP51_RHIMU</name>
<evidence type="ECO:0000313" key="1">
    <source>
        <dbReference type="EMBL" id="MBX19748.1"/>
    </source>
</evidence>